<dbReference type="AlphaFoldDB" id="A0A8H4UM43"/>
<feature type="domain" description="Rhodopsin" evidence="8">
    <location>
        <begin position="45"/>
        <end position="282"/>
    </location>
</feature>
<feature type="region of interest" description="Disordered" evidence="6">
    <location>
        <begin position="355"/>
        <end position="383"/>
    </location>
</feature>
<accession>A0A8H4UM43</accession>
<dbReference type="Proteomes" id="UP000635477">
    <property type="component" value="Unassembled WGS sequence"/>
</dbReference>
<comment type="similarity">
    <text evidence="5">Belongs to the SAT4 family.</text>
</comment>
<dbReference type="OrthoDB" id="4525788at2759"/>
<dbReference type="InterPro" id="IPR052337">
    <property type="entry name" value="SAT4-like"/>
</dbReference>
<evidence type="ECO:0000256" key="2">
    <source>
        <dbReference type="ARBA" id="ARBA00022692"/>
    </source>
</evidence>
<comment type="subcellular location">
    <subcellularLocation>
        <location evidence="1">Membrane</location>
        <topology evidence="1">Multi-pass membrane protein</topology>
    </subcellularLocation>
</comment>
<proteinExistence type="inferred from homology"/>
<keyword evidence="4 7" id="KW-0472">Membrane</keyword>
<feature type="transmembrane region" description="Helical" evidence="7">
    <location>
        <begin position="142"/>
        <end position="163"/>
    </location>
</feature>
<feature type="transmembrane region" description="Helical" evidence="7">
    <location>
        <begin position="112"/>
        <end position="130"/>
    </location>
</feature>
<feature type="transmembrane region" description="Helical" evidence="7">
    <location>
        <begin position="28"/>
        <end position="48"/>
    </location>
</feature>
<keyword evidence="3 7" id="KW-1133">Transmembrane helix</keyword>
<sequence length="411" mass="45925">MAPIDYVMEPPEGEVRTLVNPPTSAHGVISAGVATTVIAFIAVCLRLFTRKYVVKGVLGADDYLCMTGLAFSFVFLGVTLTLLNLGAGNHMWDIPLAEYSPRFWQTTVGSTLVYAICICMAKLSVLAFYLRISPDRFIRRIVYSLISLICVYTFVYVLLIIFRCRPIAAGWDLTIEGECIDKVVPMFTLAILNIIIDLFVLSVPIRIVLPLQIPMRQKISLAFLFATGGFVCIASIKRTIITSPLLHATDYTWEVSPQLIWSFIEVNAGLICASVPALKPFCMRYIPFLIHSRLRHQEKSSKNRYSHSQEKRRQSRNPYSNPYEMPSRDDFSPGNVQDEETRLWTVLGEKNAALESVDTKQDNDSLDSLADKMPPAPVKPEPALIGFTTKRSQNVGGIQVTKETVITYGPS</sequence>
<evidence type="ECO:0000313" key="9">
    <source>
        <dbReference type="EMBL" id="KAF4979255.1"/>
    </source>
</evidence>
<evidence type="ECO:0000256" key="5">
    <source>
        <dbReference type="ARBA" id="ARBA00038359"/>
    </source>
</evidence>
<feature type="transmembrane region" description="Helical" evidence="7">
    <location>
        <begin position="69"/>
        <end position="92"/>
    </location>
</feature>
<evidence type="ECO:0000256" key="6">
    <source>
        <dbReference type="SAM" id="MobiDB-lite"/>
    </source>
</evidence>
<protein>
    <recommendedName>
        <fullName evidence="8">Rhodopsin domain-containing protein</fullName>
    </recommendedName>
</protein>
<feature type="compositionally biased region" description="Basic and acidic residues" evidence="6">
    <location>
        <begin position="299"/>
        <end position="312"/>
    </location>
</feature>
<dbReference type="Pfam" id="PF20684">
    <property type="entry name" value="Fung_rhodopsin"/>
    <property type="match status" value="1"/>
</dbReference>
<dbReference type="PANTHER" id="PTHR33048">
    <property type="entry name" value="PTH11-LIKE INTEGRAL MEMBRANE PROTEIN (AFU_ORTHOLOGUE AFUA_5G11245)"/>
    <property type="match status" value="1"/>
</dbReference>
<organism evidence="9 10">
    <name type="scientific">Fusarium zealandicum</name>
    <dbReference type="NCBI Taxonomy" id="1053134"/>
    <lineage>
        <taxon>Eukaryota</taxon>
        <taxon>Fungi</taxon>
        <taxon>Dikarya</taxon>
        <taxon>Ascomycota</taxon>
        <taxon>Pezizomycotina</taxon>
        <taxon>Sordariomycetes</taxon>
        <taxon>Hypocreomycetidae</taxon>
        <taxon>Hypocreales</taxon>
        <taxon>Nectriaceae</taxon>
        <taxon>Fusarium</taxon>
        <taxon>Fusarium staphyleae species complex</taxon>
    </lineage>
</organism>
<evidence type="ECO:0000256" key="1">
    <source>
        <dbReference type="ARBA" id="ARBA00004141"/>
    </source>
</evidence>
<reference evidence="9" key="1">
    <citation type="journal article" date="2020" name="BMC Genomics">
        <title>Correction to: Identification and distribution of gene clusters required for synthesis of sphingolipid metabolism inhibitors in diverse species of the filamentous fungus Fusarium.</title>
        <authorList>
            <person name="Kim H.S."/>
            <person name="Lohmar J.M."/>
            <person name="Busman M."/>
            <person name="Brown D.W."/>
            <person name="Naumann T.A."/>
            <person name="Divon H.H."/>
            <person name="Lysoe E."/>
            <person name="Uhlig S."/>
            <person name="Proctor R.H."/>
        </authorList>
    </citation>
    <scope>NUCLEOTIDE SEQUENCE</scope>
    <source>
        <strain evidence="9">NRRL 22465</strain>
    </source>
</reference>
<gene>
    <name evidence="9" type="ORF">FZEAL_4500</name>
</gene>
<evidence type="ECO:0000256" key="7">
    <source>
        <dbReference type="SAM" id="Phobius"/>
    </source>
</evidence>
<feature type="transmembrane region" description="Helical" evidence="7">
    <location>
        <begin position="221"/>
        <end position="240"/>
    </location>
</feature>
<feature type="region of interest" description="Disordered" evidence="6">
    <location>
        <begin position="299"/>
        <end position="338"/>
    </location>
</feature>
<keyword evidence="2 7" id="KW-0812">Transmembrane</keyword>
<dbReference type="EMBL" id="JABEYC010000311">
    <property type="protein sequence ID" value="KAF4979255.1"/>
    <property type="molecule type" value="Genomic_DNA"/>
</dbReference>
<feature type="transmembrane region" description="Helical" evidence="7">
    <location>
        <begin position="183"/>
        <end position="209"/>
    </location>
</feature>
<evidence type="ECO:0000313" key="10">
    <source>
        <dbReference type="Proteomes" id="UP000635477"/>
    </source>
</evidence>
<dbReference type="GO" id="GO:0016020">
    <property type="term" value="C:membrane"/>
    <property type="evidence" value="ECO:0007669"/>
    <property type="project" value="UniProtKB-SubCell"/>
</dbReference>
<comment type="caution">
    <text evidence="9">The sequence shown here is derived from an EMBL/GenBank/DDBJ whole genome shotgun (WGS) entry which is preliminary data.</text>
</comment>
<name>A0A8H4UM43_9HYPO</name>
<keyword evidence="10" id="KW-1185">Reference proteome</keyword>
<dbReference type="InterPro" id="IPR049326">
    <property type="entry name" value="Rhodopsin_dom_fungi"/>
</dbReference>
<reference evidence="9" key="2">
    <citation type="submission" date="2020-05" db="EMBL/GenBank/DDBJ databases">
        <authorList>
            <person name="Kim H.-S."/>
            <person name="Proctor R.H."/>
            <person name="Brown D.W."/>
        </authorList>
    </citation>
    <scope>NUCLEOTIDE SEQUENCE</scope>
    <source>
        <strain evidence="9">NRRL 22465</strain>
    </source>
</reference>
<evidence type="ECO:0000256" key="3">
    <source>
        <dbReference type="ARBA" id="ARBA00022989"/>
    </source>
</evidence>
<evidence type="ECO:0000256" key="4">
    <source>
        <dbReference type="ARBA" id="ARBA00023136"/>
    </source>
</evidence>
<dbReference type="PANTHER" id="PTHR33048:SF124">
    <property type="entry name" value="INTEGRAL MEMBRANE PROTEIN"/>
    <property type="match status" value="1"/>
</dbReference>
<evidence type="ECO:0000259" key="8">
    <source>
        <dbReference type="Pfam" id="PF20684"/>
    </source>
</evidence>